<organism evidence="2 3">
    <name type="scientific">Ambrosiozyma monospora</name>
    <name type="common">Yeast</name>
    <name type="synonym">Endomycopsis monosporus</name>
    <dbReference type="NCBI Taxonomy" id="43982"/>
    <lineage>
        <taxon>Eukaryota</taxon>
        <taxon>Fungi</taxon>
        <taxon>Dikarya</taxon>
        <taxon>Ascomycota</taxon>
        <taxon>Saccharomycotina</taxon>
        <taxon>Pichiomycetes</taxon>
        <taxon>Pichiales</taxon>
        <taxon>Pichiaceae</taxon>
        <taxon>Ambrosiozyma</taxon>
    </lineage>
</organism>
<proteinExistence type="predicted"/>
<keyword evidence="1" id="KW-1133">Transmembrane helix</keyword>
<gene>
    <name evidence="2" type="ORF">Amon01_000213600</name>
</gene>
<evidence type="ECO:0000313" key="3">
    <source>
        <dbReference type="Proteomes" id="UP001165063"/>
    </source>
</evidence>
<accession>A0A9W7DDI3</accession>
<dbReference type="Proteomes" id="UP001165063">
    <property type="component" value="Unassembled WGS sequence"/>
</dbReference>
<reference evidence="2" key="1">
    <citation type="submission" date="2023-04" db="EMBL/GenBank/DDBJ databases">
        <title>Ambrosiozyma monospora NBRC 1965.</title>
        <authorList>
            <person name="Ichikawa N."/>
            <person name="Sato H."/>
            <person name="Tonouchi N."/>
        </authorList>
    </citation>
    <scope>NUCLEOTIDE SEQUENCE</scope>
    <source>
        <strain evidence="2">NBRC 1965</strain>
    </source>
</reference>
<keyword evidence="1" id="KW-0812">Transmembrane</keyword>
<sequence>MFNKAGNQIQIYDMIWFHYLMKLLLEIFGSYVNGWYVVVVVVVVVVVEFVIVNSKVTNDHSILQNQSYQKLELFFFARVILRSGLLPSRLQAPESRLDMDSRQVIPDS</sequence>
<comment type="caution">
    <text evidence="2">The sequence shown here is derived from an EMBL/GenBank/DDBJ whole genome shotgun (WGS) entry which is preliminary data.</text>
</comment>
<evidence type="ECO:0000313" key="2">
    <source>
        <dbReference type="EMBL" id="GMG21614.1"/>
    </source>
</evidence>
<protein>
    <submittedName>
        <fullName evidence="2">Unnamed protein product</fullName>
    </submittedName>
</protein>
<keyword evidence="1" id="KW-0472">Membrane</keyword>
<dbReference type="AlphaFoldDB" id="A0A9W7DDI3"/>
<feature type="transmembrane region" description="Helical" evidence="1">
    <location>
        <begin position="34"/>
        <end position="52"/>
    </location>
</feature>
<keyword evidence="3" id="KW-1185">Reference proteome</keyword>
<name>A0A9W7DDI3_AMBMO</name>
<evidence type="ECO:0000256" key="1">
    <source>
        <dbReference type="SAM" id="Phobius"/>
    </source>
</evidence>
<dbReference type="EMBL" id="BSXU01000733">
    <property type="protein sequence ID" value="GMG21614.1"/>
    <property type="molecule type" value="Genomic_DNA"/>
</dbReference>